<dbReference type="Proteomes" id="UP000786183">
    <property type="component" value="Unassembled WGS sequence"/>
</dbReference>
<keyword evidence="3" id="KW-1185">Reference proteome</keyword>
<evidence type="ECO:0000256" key="1">
    <source>
        <dbReference type="SAM" id="Coils"/>
    </source>
</evidence>
<organism evidence="2 3">
    <name type="scientific">Campylobacter canadensis</name>
    <dbReference type="NCBI Taxonomy" id="449520"/>
    <lineage>
        <taxon>Bacteria</taxon>
        <taxon>Pseudomonadati</taxon>
        <taxon>Campylobacterota</taxon>
        <taxon>Epsilonproteobacteria</taxon>
        <taxon>Campylobacterales</taxon>
        <taxon>Campylobacteraceae</taxon>
        <taxon>Campylobacter</taxon>
    </lineage>
</organism>
<feature type="coiled-coil region" evidence="1">
    <location>
        <begin position="12"/>
        <end position="67"/>
    </location>
</feature>
<accession>A0ABS7WS46</accession>
<evidence type="ECO:0008006" key="4">
    <source>
        <dbReference type="Google" id="ProtNLM"/>
    </source>
</evidence>
<comment type="caution">
    <text evidence="2">The sequence shown here is derived from an EMBL/GenBank/DDBJ whole genome shotgun (WGS) entry which is preliminary data.</text>
</comment>
<reference evidence="2 3" key="1">
    <citation type="submission" date="2020-07" db="EMBL/GenBank/DDBJ databases">
        <title>Transfer of Campylobacter canadensis to the novel genus Avispirillum gen. nov., that also includes two novel species recovered from migratory waterfowl: Avispirillum anseris sp. nov. and Avispirillum brantae sp. nov.</title>
        <authorList>
            <person name="Miller W.G."/>
            <person name="Chapman M.H."/>
            <person name="Yee E."/>
            <person name="Inglis G.D."/>
        </authorList>
    </citation>
    <scope>NUCLEOTIDE SEQUENCE [LARGE SCALE GENOMIC DNA]</scope>
    <source>
        <strain evidence="2 3">L283</strain>
    </source>
</reference>
<protein>
    <recommendedName>
        <fullName evidence="4">Cell division protein ZapB</fullName>
    </recommendedName>
</protein>
<proteinExistence type="predicted"/>
<dbReference type="EMBL" id="JACGBB010000005">
    <property type="protein sequence ID" value="MBZ7987201.1"/>
    <property type="molecule type" value="Genomic_DNA"/>
</dbReference>
<keyword evidence="1" id="KW-0175">Coiled coil</keyword>
<evidence type="ECO:0000313" key="3">
    <source>
        <dbReference type="Proteomes" id="UP000786183"/>
    </source>
</evidence>
<dbReference type="RefSeq" id="WP_172229880.1">
    <property type="nucleotide sequence ID" value="NZ_CP035946.1"/>
</dbReference>
<dbReference type="Gene3D" id="1.20.5.1000">
    <property type="entry name" value="arf6 gtpase in complex with a specific effector, jip4"/>
    <property type="match status" value="1"/>
</dbReference>
<name>A0ABS7WS46_9BACT</name>
<gene>
    <name evidence="2" type="ORF">AVCANL283_03620</name>
</gene>
<sequence length="75" mass="8618">MNEITSTLSTKIADLIAKYNNLKAENENLRNELIQAKALASEQKIEIEKLENEVLEKQLVLEDIEKSLEQVFETN</sequence>
<evidence type="ECO:0000313" key="2">
    <source>
        <dbReference type="EMBL" id="MBZ7987201.1"/>
    </source>
</evidence>